<dbReference type="Pfam" id="PF12229">
    <property type="entry name" value="PG_binding_4"/>
    <property type="match status" value="1"/>
</dbReference>
<sequence>MTINKNESKNKKKKKIQTIVIAVIAFILFTSISGLVSLMLIYKDSIYNGIYVENIDISGLNVVDANKKIKKNLNSILDNNKLILKYKEESWEFNSKDLGLKYDFLQAVNDAYLIGRRGSFINRVHTMLNLQNESHNIQIKASLDINKINDLLNIIEKDINQPSVDASIKRVDGEFVITEETLGLKLNKEKTAEIISEALLNSNIYDVNEVKLVVETITPKYTVEILSKIQNLLGSYTTKFNKSKVGRSYNVDLASKSVNGTVLLPGEIFSFNDVVGPRTIKNGYKVAPVIFKGKLVDGVGGGICQVSSTLYNSVLYSQLEVVERTNHTIPSSYVPIGLDATVSYGVLDFKFKNTSTAPIYIESFIKDNKITVNIYGEKKLDREIKLTSRIDRVIKRDTEIIFDENMFEGEEVIEEKGRDGYKVSSYMLIYENGKFVEKKLISKDYYRPSKEIIKKGLKKPIEQDNDIDNNSFNNDDSKNDLDINN</sequence>
<accession>A0A1M6MM17</accession>
<dbReference type="Proteomes" id="UP000184465">
    <property type="component" value="Unassembled WGS sequence"/>
</dbReference>
<dbReference type="EMBL" id="FRAG01000011">
    <property type="protein sequence ID" value="SHJ84521.1"/>
    <property type="molecule type" value="Genomic_DNA"/>
</dbReference>
<organism evidence="5 6">
    <name type="scientific">Paramaledivibacter caminithermalis (strain DSM 15212 / CIP 107654 / DViRD3)</name>
    <name type="common">Clostridium caminithermale</name>
    <dbReference type="NCBI Taxonomy" id="1121301"/>
    <lineage>
        <taxon>Bacteria</taxon>
        <taxon>Bacillati</taxon>
        <taxon>Bacillota</taxon>
        <taxon>Clostridia</taxon>
        <taxon>Peptostreptococcales</taxon>
        <taxon>Caminicellaceae</taxon>
        <taxon>Paramaledivibacter</taxon>
    </lineage>
</organism>
<keyword evidence="3" id="KW-0812">Transmembrane</keyword>
<evidence type="ECO:0000256" key="2">
    <source>
        <dbReference type="SAM" id="MobiDB-lite"/>
    </source>
</evidence>
<dbReference type="Pfam" id="PF07501">
    <property type="entry name" value="G5"/>
    <property type="match status" value="1"/>
</dbReference>
<dbReference type="InterPro" id="IPR007391">
    <property type="entry name" value="Vancomycin_resist_VanW"/>
</dbReference>
<dbReference type="RefSeq" id="WP_084111783.1">
    <property type="nucleotide sequence ID" value="NZ_FRAG01000011.1"/>
</dbReference>
<keyword evidence="3" id="KW-1133">Transmembrane helix</keyword>
<evidence type="ECO:0000313" key="5">
    <source>
        <dbReference type="EMBL" id="SHJ84521.1"/>
    </source>
</evidence>
<feature type="compositionally biased region" description="Basic and acidic residues" evidence="2">
    <location>
        <begin position="475"/>
        <end position="485"/>
    </location>
</feature>
<dbReference type="STRING" id="1121301.SAMN02745912_01313"/>
<keyword evidence="3" id="KW-0472">Membrane</keyword>
<reference evidence="5 6" key="1">
    <citation type="submission" date="2016-11" db="EMBL/GenBank/DDBJ databases">
        <authorList>
            <person name="Jaros S."/>
            <person name="Januszkiewicz K."/>
            <person name="Wedrychowicz H."/>
        </authorList>
    </citation>
    <scope>NUCLEOTIDE SEQUENCE [LARGE SCALE GENOMIC DNA]</scope>
    <source>
        <strain evidence="5 6">DSM 15212</strain>
    </source>
</reference>
<dbReference type="PANTHER" id="PTHR35788:SF1">
    <property type="entry name" value="EXPORTED PROTEIN"/>
    <property type="match status" value="1"/>
</dbReference>
<evidence type="ECO:0000256" key="3">
    <source>
        <dbReference type="SAM" id="Phobius"/>
    </source>
</evidence>
<evidence type="ECO:0000313" key="6">
    <source>
        <dbReference type="Proteomes" id="UP000184465"/>
    </source>
</evidence>
<dbReference type="PANTHER" id="PTHR35788">
    <property type="entry name" value="EXPORTED PROTEIN-RELATED"/>
    <property type="match status" value="1"/>
</dbReference>
<dbReference type="InterPro" id="IPR052913">
    <property type="entry name" value="Glycopeptide_resist_protein"/>
</dbReference>
<dbReference type="InterPro" id="IPR022029">
    <property type="entry name" value="YoaR-like_PG-bd"/>
</dbReference>
<dbReference type="Pfam" id="PF04294">
    <property type="entry name" value="VanW"/>
    <property type="match status" value="1"/>
</dbReference>
<evidence type="ECO:0000256" key="1">
    <source>
        <dbReference type="ARBA" id="ARBA00022729"/>
    </source>
</evidence>
<name>A0A1M6MM17_PARC5</name>
<gene>
    <name evidence="5" type="ORF">SAMN02745912_01313</name>
</gene>
<dbReference type="AlphaFoldDB" id="A0A1M6MM17"/>
<feature type="transmembrane region" description="Helical" evidence="3">
    <location>
        <begin position="20"/>
        <end position="42"/>
    </location>
</feature>
<feature type="region of interest" description="Disordered" evidence="2">
    <location>
        <begin position="462"/>
        <end position="485"/>
    </location>
</feature>
<dbReference type="OrthoDB" id="9797191at2"/>
<dbReference type="InterPro" id="IPR011098">
    <property type="entry name" value="G5_dom"/>
</dbReference>
<evidence type="ECO:0000259" key="4">
    <source>
        <dbReference type="PROSITE" id="PS51109"/>
    </source>
</evidence>
<keyword evidence="6" id="KW-1185">Reference proteome</keyword>
<keyword evidence="1" id="KW-0732">Signal</keyword>
<feature type="domain" description="G5" evidence="4">
    <location>
        <begin position="380"/>
        <end position="459"/>
    </location>
</feature>
<dbReference type="SMART" id="SM01208">
    <property type="entry name" value="G5"/>
    <property type="match status" value="1"/>
</dbReference>
<dbReference type="PROSITE" id="PS51109">
    <property type="entry name" value="G5"/>
    <property type="match status" value="1"/>
</dbReference>
<dbReference type="Gene3D" id="2.20.230.10">
    <property type="entry name" value="Resuscitation-promoting factor rpfb"/>
    <property type="match status" value="1"/>
</dbReference>
<proteinExistence type="predicted"/>
<protein>
    <submittedName>
        <fullName evidence="5">Vancomycin resistance protein YoaR, contains peptidoglycan-binding and VanW domains</fullName>
    </submittedName>
</protein>